<dbReference type="GO" id="GO:0016787">
    <property type="term" value="F:hydrolase activity"/>
    <property type="evidence" value="ECO:0007669"/>
    <property type="project" value="UniProtKB-KW"/>
</dbReference>
<evidence type="ECO:0000256" key="11">
    <source>
        <dbReference type="SAM" id="MobiDB-lite"/>
    </source>
</evidence>
<dbReference type="GO" id="GO:0004519">
    <property type="term" value="F:endonuclease activity"/>
    <property type="evidence" value="ECO:0007669"/>
    <property type="project" value="UniProtKB-KW"/>
</dbReference>
<evidence type="ECO:0000256" key="6">
    <source>
        <dbReference type="ARBA" id="ARBA00022741"/>
    </source>
</evidence>
<dbReference type="EMBL" id="RJNS01000005">
    <property type="protein sequence ID" value="RSI80848.1"/>
    <property type="molecule type" value="Genomic_DNA"/>
</dbReference>
<proteinExistence type="predicted"/>
<dbReference type="RefSeq" id="WP_125450499.1">
    <property type="nucleotide sequence ID" value="NZ_RJNS01000005.1"/>
</dbReference>
<evidence type="ECO:0000256" key="8">
    <source>
        <dbReference type="ARBA" id="ARBA00022801"/>
    </source>
</evidence>
<keyword evidence="10" id="KW-0238">DNA-binding</keyword>
<name>A0A3R9I5I8_STRMT</name>
<evidence type="ECO:0000256" key="1">
    <source>
        <dbReference type="ARBA" id="ARBA00022679"/>
    </source>
</evidence>
<accession>A0A3R9I5I8</accession>
<evidence type="ECO:0000259" key="12">
    <source>
        <dbReference type="PROSITE" id="PS52020"/>
    </source>
</evidence>
<keyword evidence="9" id="KW-0190">Covalent protein-DNA linkage</keyword>
<reference evidence="13 14" key="1">
    <citation type="submission" date="2018-11" db="EMBL/GenBank/DDBJ databases">
        <title>Species Designations Belie Phenotypic and Genotypic Heterogeneity in Oral Streptococci.</title>
        <authorList>
            <person name="Velsko I."/>
        </authorList>
    </citation>
    <scope>NUCLEOTIDE SEQUENCE [LARGE SCALE GENOMIC DNA]</scope>
    <source>
        <strain evidence="13 14">BCA11</strain>
    </source>
</reference>
<keyword evidence="5" id="KW-0479">Metal-binding</keyword>
<dbReference type="InterPro" id="IPR049912">
    <property type="entry name" value="CRESS_DNA_REP"/>
</dbReference>
<dbReference type="GO" id="GO:0046872">
    <property type="term" value="F:metal ion binding"/>
    <property type="evidence" value="ECO:0007669"/>
    <property type="project" value="UniProtKB-KW"/>
</dbReference>
<protein>
    <recommendedName>
        <fullName evidence="12">CRESS-DNA virus Rep endonuclease domain-containing protein</fullName>
    </recommendedName>
</protein>
<feature type="domain" description="CRESS-DNA virus Rep endonuclease" evidence="12">
    <location>
        <begin position="43"/>
        <end position="146"/>
    </location>
</feature>
<evidence type="ECO:0000256" key="9">
    <source>
        <dbReference type="ARBA" id="ARBA00023124"/>
    </source>
</evidence>
<dbReference type="AlphaFoldDB" id="A0A3R9I5I8"/>
<keyword evidence="1" id="KW-0808">Transferase</keyword>
<dbReference type="GO" id="GO:0003677">
    <property type="term" value="F:DNA binding"/>
    <property type="evidence" value="ECO:0007669"/>
    <property type="project" value="UniProtKB-KW"/>
</dbReference>
<keyword evidence="3" id="KW-0235">DNA replication</keyword>
<sequence>MTNYNVSSDFRARSFCCVLNNVDKLFDKKSDFFDSDTYNEKTKKRIQEFRELLPDTDDPLSPEEIVDFLMGRWIARNDSVVCAVNYEIGDNGTHHCHMVLEDKQAFRFSALQKLYPTIHIEVTRGTKEQVIAYLEKSGEHEEKAHTIVVPMKIHGELRAGNQGYRSEFDYIQKQIENGATPEEIMGSNFEFRKYSKMIREHFFQYRLSHTPDEKEMAVYWHVGDSGDGKSHTQVDLKKKHGRDNVYIWTDFDNGGLDLYCAESILFMDEFKGMPYKEFLKVTDVYPIQLHARYTNTIALWNEIHITSIFTPKQAYDLMVSEGQREVDSYKQLQRRLTEVIFHFKTKENDGSFKYKTITFTPEEFDRYSREQIEKFAYLFDKFNSSVSNYDYGKDAFHSSMNPSNNRRKKATTSKPSKSESNSK</sequence>
<keyword evidence="8" id="KW-0378">Hydrolase</keyword>
<dbReference type="OrthoDB" id="2217019at2"/>
<dbReference type="GO" id="GO:0006260">
    <property type="term" value="P:DNA replication"/>
    <property type="evidence" value="ECO:0007669"/>
    <property type="project" value="UniProtKB-KW"/>
</dbReference>
<evidence type="ECO:0000256" key="10">
    <source>
        <dbReference type="ARBA" id="ARBA00023125"/>
    </source>
</evidence>
<keyword evidence="7" id="KW-0255">Endonuclease</keyword>
<gene>
    <name evidence="13" type="ORF">D8854_08210</name>
</gene>
<evidence type="ECO:0000256" key="7">
    <source>
        <dbReference type="ARBA" id="ARBA00022759"/>
    </source>
</evidence>
<keyword evidence="6" id="KW-0547">Nucleotide-binding</keyword>
<dbReference type="PROSITE" id="PS52020">
    <property type="entry name" value="CRESS_DNA_REP"/>
    <property type="match status" value="1"/>
</dbReference>
<organism evidence="13 14">
    <name type="scientific">Streptococcus mitis</name>
    <dbReference type="NCBI Taxonomy" id="28037"/>
    <lineage>
        <taxon>Bacteria</taxon>
        <taxon>Bacillati</taxon>
        <taxon>Bacillota</taxon>
        <taxon>Bacilli</taxon>
        <taxon>Lactobacillales</taxon>
        <taxon>Streptococcaceae</taxon>
        <taxon>Streptococcus</taxon>
        <taxon>Streptococcus mitis group</taxon>
    </lineage>
</organism>
<dbReference type="GO" id="GO:0016779">
    <property type="term" value="F:nucleotidyltransferase activity"/>
    <property type="evidence" value="ECO:0007669"/>
    <property type="project" value="UniProtKB-KW"/>
</dbReference>
<evidence type="ECO:0000256" key="4">
    <source>
        <dbReference type="ARBA" id="ARBA00022722"/>
    </source>
</evidence>
<keyword evidence="4" id="KW-0540">Nuclease</keyword>
<dbReference type="GO" id="GO:0000166">
    <property type="term" value="F:nucleotide binding"/>
    <property type="evidence" value="ECO:0007669"/>
    <property type="project" value="UniProtKB-KW"/>
</dbReference>
<dbReference type="Proteomes" id="UP000278970">
    <property type="component" value="Unassembled WGS sequence"/>
</dbReference>
<keyword evidence="2" id="KW-0548">Nucleotidyltransferase</keyword>
<evidence type="ECO:0000256" key="2">
    <source>
        <dbReference type="ARBA" id="ARBA00022695"/>
    </source>
</evidence>
<dbReference type="Gene3D" id="3.40.1310.20">
    <property type="match status" value="1"/>
</dbReference>
<evidence type="ECO:0000256" key="3">
    <source>
        <dbReference type="ARBA" id="ARBA00022705"/>
    </source>
</evidence>
<comment type="caution">
    <text evidence="13">The sequence shown here is derived from an EMBL/GenBank/DDBJ whole genome shotgun (WGS) entry which is preliminary data.</text>
</comment>
<evidence type="ECO:0000256" key="5">
    <source>
        <dbReference type="ARBA" id="ARBA00022723"/>
    </source>
</evidence>
<evidence type="ECO:0000313" key="14">
    <source>
        <dbReference type="Proteomes" id="UP000278970"/>
    </source>
</evidence>
<feature type="region of interest" description="Disordered" evidence="11">
    <location>
        <begin position="396"/>
        <end position="423"/>
    </location>
</feature>
<evidence type="ECO:0000313" key="13">
    <source>
        <dbReference type="EMBL" id="RSI80848.1"/>
    </source>
</evidence>